<dbReference type="GO" id="GO:0045945">
    <property type="term" value="P:positive regulation of transcription by RNA polymerase III"/>
    <property type="evidence" value="ECO:0007669"/>
    <property type="project" value="TreeGrafter"/>
</dbReference>
<evidence type="ECO:0000313" key="4">
    <source>
        <dbReference type="Proteomes" id="UP000472264"/>
    </source>
</evidence>
<dbReference type="OMA" id="LPFHQQH"/>
<dbReference type="GO" id="GO:0042795">
    <property type="term" value="P:snRNA transcription by RNA polymerase II"/>
    <property type="evidence" value="ECO:0007669"/>
    <property type="project" value="TreeGrafter"/>
</dbReference>
<name>A0A665W2G5_ECHNA</name>
<dbReference type="GO" id="GO:0008023">
    <property type="term" value="C:transcription elongation factor complex"/>
    <property type="evidence" value="ECO:0007669"/>
    <property type="project" value="InterPro"/>
</dbReference>
<dbReference type="PANTHER" id="PTHR14633">
    <property type="entry name" value="LITTLE ELONGATION COMPLEX SUBUNIT 2"/>
    <property type="match status" value="1"/>
</dbReference>
<feature type="region of interest" description="Disordered" evidence="1">
    <location>
        <begin position="481"/>
        <end position="519"/>
    </location>
</feature>
<dbReference type="OrthoDB" id="6288737at2759"/>
<dbReference type="GO" id="GO:0042796">
    <property type="term" value="P:snRNA transcription by RNA polymerase III"/>
    <property type="evidence" value="ECO:0007669"/>
    <property type="project" value="TreeGrafter"/>
</dbReference>
<dbReference type="CTD" id="79664"/>
<dbReference type="AlphaFoldDB" id="A0A665W2G5"/>
<feature type="compositionally biased region" description="Basic residues" evidence="1">
    <location>
        <begin position="910"/>
        <end position="922"/>
    </location>
</feature>
<sequence length="933" mass="104696">MELVWEDPPPPDGPFFTKDLYDKFSLAPNIRELWAFLQSPVENGNIKQACDVGAAKASCSHSTEGAVEFKEDSVISKNDHDTDIHCADSVDGEEKCKDNKKSKEKLQQVENTALPVYPEPRLPFPCLSNLSSKDQKTYLGFLMNKKTSNPPEYLKAKVNEEIMQFMGYLKDVAKMCAKDYNFISQGALQYSEDFFRSCLECIKTFPQLYQIHEMTSLTGGTFNPRLMLTFEKQLLIMGSVDITDHKILPADAQLASDYQSVSSEKPPAKKAKDMHATISSDGNAEKLCAHYQPHVCLTREALVKLLDNHSPDFAEPWEIPVWIKVNPGKGNIQRKTVYIDSPLLKTEMTVRERSHFYHEESLKLSIKKTGSKNVFHVMTELPVGDPQHTLDNSQRNQVFFENSSFDFEVDLTDLETFGETTSKKASEVKKMHNKQDACVKSKKEQNVPLLTKSKMLSEHHVTTRSSSLEEMDTSLTIMDDSMTKETTQQVETESNVPKTEQERQGSALESVKDLDLTGDSEDEKLVIDVSVSPATKQPESTTCSPDPTITVDPVNTSSPQKVMRRPRQSKRFKADDQLGEILRMQTAMFKSANDTGKNSTISLETNSPTKPLGPAVHSHATSLVKPCVYSYLERNQNQNGETCIASQSFAPMTNTNTTECKKILSEDLQASAEDEQDYNAPEEGNLLYKLYSLQDLLVMVRSSVSLTHSRNVGSKQNQYVPVHVLPKLEYQLCYGVECLTSSEACQLWTETLLHSSTVSYIAHISAHTSKVSLLRKLPDDWQQNLSCGFKPARSLNILHHVLKKLTELDKGQYLIVHKTGEPFVTLLKTPPGKVTRGAYNLQQLHSSVPQPPTSGLLPWIPVDPTVVLPFHQAHGRVPCTFPTKPFQKTQRVGANRRGARQSSNLSTSNTKKKQNKRAARRGKFIVNLIRKSI</sequence>
<evidence type="ECO:0000259" key="2">
    <source>
        <dbReference type="Pfam" id="PF10505"/>
    </source>
</evidence>
<gene>
    <name evidence="3" type="primary">ice2</name>
</gene>
<organism evidence="3 4">
    <name type="scientific">Echeneis naucrates</name>
    <name type="common">Live sharksucker</name>
    <dbReference type="NCBI Taxonomy" id="173247"/>
    <lineage>
        <taxon>Eukaryota</taxon>
        <taxon>Metazoa</taxon>
        <taxon>Chordata</taxon>
        <taxon>Craniata</taxon>
        <taxon>Vertebrata</taxon>
        <taxon>Euteleostomi</taxon>
        <taxon>Actinopterygii</taxon>
        <taxon>Neopterygii</taxon>
        <taxon>Teleostei</taxon>
        <taxon>Neoteleostei</taxon>
        <taxon>Acanthomorphata</taxon>
        <taxon>Carangaria</taxon>
        <taxon>Carangiformes</taxon>
        <taxon>Echeneidae</taxon>
        <taxon>Echeneis</taxon>
    </lineage>
</organism>
<feature type="domain" description="Little elongation complex subunit 2 C-terminal" evidence="2">
    <location>
        <begin position="676"/>
        <end position="882"/>
    </location>
</feature>
<reference evidence="3" key="1">
    <citation type="submission" date="2021-04" db="EMBL/GenBank/DDBJ databases">
        <authorList>
            <consortium name="Wellcome Sanger Institute Data Sharing"/>
        </authorList>
    </citation>
    <scope>NUCLEOTIDE SEQUENCE [LARGE SCALE GENOMIC DNA]</scope>
</reference>
<dbReference type="GeneID" id="115056566"/>
<evidence type="ECO:0000256" key="1">
    <source>
        <dbReference type="SAM" id="MobiDB-lite"/>
    </source>
</evidence>
<reference evidence="3" key="3">
    <citation type="submission" date="2025-09" db="UniProtKB">
        <authorList>
            <consortium name="Ensembl"/>
        </authorList>
    </citation>
    <scope>IDENTIFICATION</scope>
</reference>
<feature type="region of interest" description="Disordered" evidence="1">
    <location>
        <begin position="883"/>
        <end position="922"/>
    </location>
</feature>
<evidence type="ECO:0000313" key="3">
    <source>
        <dbReference type="Ensembl" id="ENSENLP00000038056.1"/>
    </source>
</evidence>
<dbReference type="InParanoid" id="A0A665W2G5"/>
<dbReference type="InterPro" id="IPR019535">
    <property type="entry name" value="ICE2_C"/>
</dbReference>
<dbReference type="Proteomes" id="UP000472264">
    <property type="component" value="Chromosome 16"/>
</dbReference>
<dbReference type="RefSeq" id="XP_029378960.1">
    <property type="nucleotide sequence ID" value="XM_029523100.1"/>
</dbReference>
<protein>
    <recommendedName>
        <fullName evidence="2">Little elongation complex subunit 2 C-terminal domain-containing protein</fullName>
    </recommendedName>
</protein>
<keyword evidence="4" id="KW-1185">Reference proteome</keyword>
<proteinExistence type="predicted"/>
<feature type="compositionally biased region" description="Polar residues" evidence="1">
    <location>
        <begin position="533"/>
        <end position="560"/>
    </location>
</feature>
<feature type="compositionally biased region" description="Polar residues" evidence="1">
    <location>
        <begin position="484"/>
        <end position="498"/>
    </location>
</feature>
<dbReference type="PANTHER" id="PTHR14633:SF3">
    <property type="entry name" value="LITTLE ELONGATION COMPLEX SUBUNIT 2"/>
    <property type="match status" value="1"/>
</dbReference>
<reference evidence="3" key="2">
    <citation type="submission" date="2025-08" db="UniProtKB">
        <authorList>
            <consortium name="Ensembl"/>
        </authorList>
    </citation>
    <scope>IDENTIFICATION</scope>
</reference>
<dbReference type="Ensembl" id="ENSENLT00000039073.1">
    <property type="protein sequence ID" value="ENSENLP00000038056.1"/>
    <property type="gene ID" value="ENSENLG00000016461.1"/>
</dbReference>
<feature type="region of interest" description="Disordered" evidence="1">
    <location>
        <begin position="533"/>
        <end position="570"/>
    </location>
</feature>
<accession>A0A665W2G5</accession>
<dbReference type="Pfam" id="PF10505">
    <property type="entry name" value="NARG2_C"/>
    <property type="match status" value="1"/>
</dbReference>